<evidence type="ECO:0000313" key="2">
    <source>
        <dbReference type="Proteomes" id="UP000036938"/>
    </source>
</evidence>
<keyword evidence="2" id="KW-1185">Reference proteome</keyword>
<sequence length="108" mass="11024">MIAGSALAPALPGAWVGRRAGARAAAGYAGYNRLLYGLAVQQAQTSGGLSARALASRLGLTLTRAQGLMNRIVLRGALVPAAHRSVTASRVLKAAAIVVEQTDRDDSA</sequence>
<dbReference type="AlphaFoldDB" id="A0A0L1JNU1"/>
<name>A0A0L1JNU1_9RHOB</name>
<comment type="caution">
    <text evidence="1">The sequence shown here is derived from an EMBL/GenBank/DDBJ whole genome shotgun (WGS) entry which is preliminary data.</text>
</comment>
<reference evidence="1 2" key="1">
    <citation type="journal article" date="2015" name="Int. J. Syst. Evol. Microbiol.">
        <title>Aestuariivita atlantica sp. nov., isolated from deep sea sediment of the Atlantic Ocean.</title>
        <authorList>
            <person name="Li G."/>
            <person name="Lai Q."/>
            <person name="Du Y."/>
            <person name="Liu X."/>
            <person name="Sun F."/>
            <person name="Shao Z."/>
        </authorList>
    </citation>
    <scope>NUCLEOTIDE SEQUENCE [LARGE SCALE GENOMIC DNA]</scope>
    <source>
        <strain evidence="1 2">22II-S11-z3</strain>
    </source>
</reference>
<proteinExistence type="predicted"/>
<gene>
    <name evidence="1" type="ORF">ATO11_13215</name>
</gene>
<evidence type="ECO:0000313" key="1">
    <source>
        <dbReference type="EMBL" id="KNG93387.1"/>
    </source>
</evidence>
<organism evidence="1 2">
    <name type="scientific">Pseudaestuariivita atlantica</name>
    <dbReference type="NCBI Taxonomy" id="1317121"/>
    <lineage>
        <taxon>Bacteria</taxon>
        <taxon>Pseudomonadati</taxon>
        <taxon>Pseudomonadota</taxon>
        <taxon>Alphaproteobacteria</taxon>
        <taxon>Rhodobacterales</taxon>
        <taxon>Paracoccaceae</taxon>
        <taxon>Pseudaestuariivita</taxon>
    </lineage>
</organism>
<accession>A0A0L1JNU1</accession>
<dbReference type="Proteomes" id="UP000036938">
    <property type="component" value="Unassembled WGS sequence"/>
</dbReference>
<dbReference type="EMBL" id="AQQZ01000005">
    <property type="protein sequence ID" value="KNG93387.1"/>
    <property type="molecule type" value="Genomic_DNA"/>
</dbReference>
<protein>
    <submittedName>
        <fullName evidence="1">Uncharacterized protein</fullName>
    </submittedName>
</protein>